<sequence>MQAWYRDGLLPTDLPVRREEDVEYVLLKDLRQQSVDPSQPFGPSPSRTYPAESIPIVAEGKPLLQPLSLLSQPKIFGPPALFFSSRGGHSTVIVDGRGRSVLKGRFMWSPDEQDDESSTTVLTGRMGDVKRLEAFDVEDRSVLVAMRQGGLEAVDLSDALLRPADASRSALPQFAVAPSQVNRRAPFIWKIGMPVSSPTPSAHAPTSLLAPKSHSHRLGAPVKKLSTGPGRSPGRPELGDAEAERARDEVIFLGRRGDNIYLCERNGIAFRILRLCPLGSS</sequence>
<dbReference type="OrthoDB" id="6415790at2759"/>
<evidence type="ECO:0000313" key="3">
    <source>
        <dbReference type="Proteomes" id="UP000030671"/>
    </source>
</evidence>
<dbReference type="RefSeq" id="XP_009540871.1">
    <property type="nucleotide sequence ID" value="XM_009542576.1"/>
</dbReference>
<dbReference type="KEGG" id="hir:HETIRDRAFT_377560"/>
<dbReference type="Proteomes" id="UP000030671">
    <property type="component" value="Unassembled WGS sequence"/>
</dbReference>
<dbReference type="STRING" id="747525.W4KM40"/>
<accession>W4KM40</accession>
<organism evidence="2 3">
    <name type="scientific">Heterobasidion irregulare (strain TC 32-1)</name>
    <dbReference type="NCBI Taxonomy" id="747525"/>
    <lineage>
        <taxon>Eukaryota</taxon>
        <taxon>Fungi</taxon>
        <taxon>Dikarya</taxon>
        <taxon>Basidiomycota</taxon>
        <taxon>Agaricomycotina</taxon>
        <taxon>Agaricomycetes</taxon>
        <taxon>Russulales</taxon>
        <taxon>Bondarzewiaceae</taxon>
        <taxon>Heterobasidion</taxon>
        <taxon>Heterobasidion annosum species complex</taxon>
    </lineage>
</organism>
<keyword evidence="3" id="KW-1185">Reference proteome</keyword>
<dbReference type="InParanoid" id="W4KM40"/>
<dbReference type="GeneID" id="20671890"/>
<evidence type="ECO:0000313" key="2">
    <source>
        <dbReference type="EMBL" id="ETW86903.1"/>
    </source>
</evidence>
<reference evidence="2 3" key="1">
    <citation type="journal article" date="2012" name="New Phytol.">
        <title>Insight into trade-off between wood decay and parasitism from the genome of a fungal forest pathogen.</title>
        <authorList>
            <person name="Olson A."/>
            <person name="Aerts A."/>
            <person name="Asiegbu F."/>
            <person name="Belbahri L."/>
            <person name="Bouzid O."/>
            <person name="Broberg A."/>
            <person name="Canback B."/>
            <person name="Coutinho P.M."/>
            <person name="Cullen D."/>
            <person name="Dalman K."/>
            <person name="Deflorio G."/>
            <person name="van Diepen L.T."/>
            <person name="Dunand C."/>
            <person name="Duplessis S."/>
            <person name="Durling M."/>
            <person name="Gonthier P."/>
            <person name="Grimwood J."/>
            <person name="Fossdal C.G."/>
            <person name="Hansson D."/>
            <person name="Henrissat B."/>
            <person name="Hietala A."/>
            <person name="Himmelstrand K."/>
            <person name="Hoffmeister D."/>
            <person name="Hogberg N."/>
            <person name="James T.Y."/>
            <person name="Karlsson M."/>
            <person name="Kohler A."/>
            <person name="Kues U."/>
            <person name="Lee Y.H."/>
            <person name="Lin Y.C."/>
            <person name="Lind M."/>
            <person name="Lindquist E."/>
            <person name="Lombard V."/>
            <person name="Lucas S."/>
            <person name="Lunden K."/>
            <person name="Morin E."/>
            <person name="Murat C."/>
            <person name="Park J."/>
            <person name="Raffaello T."/>
            <person name="Rouze P."/>
            <person name="Salamov A."/>
            <person name="Schmutz J."/>
            <person name="Solheim H."/>
            <person name="Stahlberg J."/>
            <person name="Velez H."/>
            <person name="de Vries R.P."/>
            <person name="Wiebenga A."/>
            <person name="Woodward S."/>
            <person name="Yakovlev I."/>
            <person name="Garbelotto M."/>
            <person name="Martin F."/>
            <person name="Grigoriev I.V."/>
            <person name="Stenlid J."/>
        </authorList>
    </citation>
    <scope>NUCLEOTIDE SEQUENCE [LARGE SCALE GENOMIC DNA]</scope>
    <source>
        <strain evidence="2 3">TC 32-1</strain>
    </source>
</reference>
<name>W4KM40_HETIT</name>
<evidence type="ECO:0000256" key="1">
    <source>
        <dbReference type="SAM" id="MobiDB-lite"/>
    </source>
</evidence>
<dbReference type="HOGENOM" id="CLU_998039_0_0_1"/>
<proteinExistence type="predicted"/>
<feature type="region of interest" description="Disordered" evidence="1">
    <location>
        <begin position="200"/>
        <end position="242"/>
    </location>
</feature>
<dbReference type="AlphaFoldDB" id="W4KM40"/>
<dbReference type="EMBL" id="KI925454">
    <property type="protein sequence ID" value="ETW86903.1"/>
    <property type="molecule type" value="Genomic_DNA"/>
</dbReference>
<dbReference type="eggNOG" id="ENOG502S22M">
    <property type="taxonomic scope" value="Eukaryota"/>
</dbReference>
<gene>
    <name evidence="2" type="ORF">HETIRDRAFT_377560</name>
</gene>
<protein>
    <submittedName>
        <fullName evidence="2">Uncharacterized protein</fullName>
    </submittedName>
</protein>